<gene>
    <name evidence="9" type="ORF">GCM10025782_25230</name>
</gene>
<feature type="transmembrane region" description="Helical" evidence="8">
    <location>
        <begin position="140"/>
        <end position="160"/>
    </location>
</feature>
<keyword evidence="3" id="KW-0813">Transport</keyword>
<feature type="transmembrane region" description="Helical" evidence="8">
    <location>
        <begin position="279"/>
        <end position="297"/>
    </location>
</feature>
<comment type="similarity">
    <text evidence="2">Belongs to the nucleobase:cation symporter-2 (NCS2) (TC 2.A.40) family.</text>
</comment>
<organism evidence="9 10">
    <name type="scientific">Pedococcus ginsenosidimutans</name>
    <dbReference type="NCBI Taxonomy" id="490570"/>
    <lineage>
        <taxon>Bacteria</taxon>
        <taxon>Bacillati</taxon>
        <taxon>Actinomycetota</taxon>
        <taxon>Actinomycetes</taxon>
        <taxon>Micrococcales</taxon>
        <taxon>Intrasporangiaceae</taxon>
        <taxon>Pedococcus</taxon>
    </lineage>
</organism>
<feature type="transmembrane region" description="Helical" evidence="8">
    <location>
        <begin position="443"/>
        <end position="462"/>
    </location>
</feature>
<evidence type="ECO:0000256" key="8">
    <source>
        <dbReference type="SAM" id="Phobius"/>
    </source>
</evidence>
<evidence type="ECO:0000256" key="5">
    <source>
        <dbReference type="ARBA" id="ARBA00022989"/>
    </source>
</evidence>
<evidence type="ECO:0000256" key="4">
    <source>
        <dbReference type="ARBA" id="ARBA00022692"/>
    </source>
</evidence>
<keyword evidence="4 8" id="KW-0812">Transmembrane</keyword>
<comment type="caution">
    <text evidence="9">The sequence shown here is derived from an EMBL/GenBank/DDBJ whole genome shotgun (WGS) entry which is preliminary data.</text>
</comment>
<dbReference type="Pfam" id="PF00860">
    <property type="entry name" value="Xan_ur_permease"/>
    <property type="match status" value="1"/>
</dbReference>
<feature type="transmembrane region" description="Helical" evidence="8">
    <location>
        <begin position="189"/>
        <end position="205"/>
    </location>
</feature>
<feature type="transmembrane region" description="Helical" evidence="8">
    <location>
        <begin position="59"/>
        <end position="75"/>
    </location>
</feature>
<feature type="transmembrane region" description="Helical" evidence="8">
    <location>
        <begin position="379"/>
        <end position="403"/>
    </location>
</feature>
<dbReference type="InterPro" id="IPR006043">
    <property type="entry name" value="NCS2"/>
</dbReference>
<dbReference type="RefSeq" id="WP_345503761.1">
    <property type="nucleotide sequence ID" value="NZ_BAABLO010000011.1"/>
</dbReference>
<evidence type="ECO:0000256" key="2">
    <source>
        <dbReference type="ARBA" id="ARBA00008821"/>
    </source>
</evidence>
<dbReference type="EMBL" id="BAABLO010000011">
    <property type="protein sequence ID" value="GAA4725969.1"/>
    <property type="molecule type" value="Genomic_DNA"/>
</dbReference>
<feature type="transmembrane region" description="Helical" evidence="8">
    <location>
        <begin position="166"/>
        <end position="182"/>
    </location>
</feature>
<keyword evidence="5 8" id="KW-1133">Transmembrane helix</keyword>
<evidence type="ECO:0000256" key="6">
    <source>
        <dbReference type="ARBA" id="ARBA00023136"/>
    </source>
</evidence>
<dbReference type="PANTHER" id="PTHR42810">
    <property type="entry name" value="PURINE PERMEASE C1399.01C-RELATED"/>
    <property type="match status" value="1"/>
</dbReference>
<feature type="transmembrane region" description="Helical" evidence="8">
    <location>
        <begin position="415"/>
        <end position="437"/>
    </location>
</feature>
<dbReference type="Proteomes" id="UP001500556">
    <property type="component" value="Unassembled WGS sequence"/>
</dbReference>
<reference evidence="10" key="1">
    <citation type="journal article" date="2019" name="Int. J. Syst. Evol. Microbiol.">
        <title>The Global Catalogue of Microorganisms (GCM) 10K type strain sequencing project: providing services to taxonomists for standard genome sequencing and annotation.</title>
        <authorList>
            <consortium name="The Broad Institute Genomics Platform"/>
            <consortium name="The Broad Institute Genome Sequencing Center for Infectious Disease"/>
            <person name="Wu L."/>
            <person name="Ma J."/>
        </authorList>
    </citation>
    <scope>NUCLEOTIDE SEQUENCE [LARGE SCALE GENOMIC DNA]</scope>
    <source>
        <strain evidence="10">JCM 18961</strain>
    </source>
</reference>
<feature type="transmembrane region" description="Helical" evidence="8">
    <location>
        <begin position="32"/>
        <end position="53"/>
    </location>
</feature>
<protein>
    <submittedName>
        <fullName evidence="9">Solute carrier family 23 protein</fullName>
    </submittedName>
</protein>
<comment type="subcellular location">
    <subcellularLocation>
        <location evidence="1">Membrane</location>
        <topology evidence="1">Multi-pass membrane protein</topology>
    </subcellularLocation>
</comment>
<keyword evidence="6 8" id="KW-0472">Membrane</keyword>
<feature type="transmembrane region" description="Helical" evidence="8">
    <location>
        <begin position="355"/>
        <end position="373"/>
    </location>
</feature>
<evidence type="ECO:0000313" key="10">
    <source>
        <dbReference type="Proteomes" id="UP001500556"/>
    </source>
</evidence>
<dbReference type="PANTHER" id="PTHR42810:SF2">
    <property type="entry name" value="PURINE PERMEASE C1399.01C-RELATED"/>
    <property type="match status" value="1"/>
</dbReference>
<feature type="region of interest" description="Disordered" evidence="7">
    <location>
        <begin position="477"/>
        <end position="517"/>
    </location>
</feature>
<evidence type="ECO:0000313" key="9">
    <source>
        <dbReference type="EMBL" id="GAA4725969.1"/>
    </source>
</evidence>
<proteinExistence type="inferred from homology"/>
<keyword evidence="10" id="KW-1185">Reference proteome</keyword>
<feature type="transmembrane region" description="Helical" evidence="8">
    <location>
        <begin position="106"/>
        <end position="128"/>
    </location>
</feature>
<evidence type="ECO:0000256" key="7">
    <source>
        <dbReference type="SAM" id="MobiDB-lite"/>
    </source>
</evidence>
<accession>A0ABP8YE18</accession>
<evidence type="ECO:0000256" key="3">
    <source>
        <dbReference type="ARBA" id="ARBA00022448"/>
    </source>
</evidence>
<sequence length="517" mass="53098">MALGWKLHGDGNLAGPDDVVAPDERLGWGKTVGLGAQHVVAMFGATFVFPIVMGLNPQLAIMMSGIATILFLLIVSGRVPSYLGTSASFVGGVAAIRAQGGDSKEVTGAILVAGLVLAVVGLLIHFLGSGLLHKVLPASVTGAVVMLIGFNLAPVVAGIYWPQDQWVALLVMVFTIVCAVAFRGFAGRIAVFLALIFGTILSWVLDKTAGQLTSVLPGQNLVDAAGKACKAAGTYCVAAPFEHYRTGFDAVRKAAWFGFPSQTTIAADGKEVVGWHTPSFSMAAILLVLPAVIALIAENTGHVKAVAEMTGHDLDPYMGRAIAADGIGTALASSVGGSPTTTYAENIGVMAATRVYSTAAYYVAALVAILFGLSPKFGALVASVPGGVLGGITVVLYGMIGLLGAKIWKENGVDFGNPINLVPLAAGIIMGIGNVSIKFTDNFSLSGIALGTIVAVGGYHLAKAVAPRELRDRANRPGGAGIVLGRDTYGESDVDDLYQAGDPERPSSPEGTRGGRP</sequence>
<name>A0ABP8YE18_9MICO</name>
<evidence type="ECO:0000256" key="1">
    <source>
        <dbReference type="ARBA" id="ARBA00004141"/>
    </source>
</evidence>